<feature type="binding site" evidence="8">
    <location>
        <position position="257"/>
    </location>
    <ligand>
        <name>shikimate</name>
        <dbReference type="ChEBI" id="CHEBI:36208"/>
    </ligand>
</feature>
<protein>
    <recommendedName>
        <fullName evidence="2 8">Shikimate dehydrogenase (NADP(+))</fullName>
        <shortName evidence="8">SDH</shortName>
        <ecNumber evidence="2 8">1.1.1.25</ecNumber>
    </recommendedName>
</protein>
<dbReference type="STRING" id="1581420.AAW00_08725"/>
<keyword evidence="6 8" id="KW-0057">Aromatic amino acid biosynthesis</keyword>
<evidence type="ECO:0000256" key="8">
    <source>
        <dbReference type="HAMAP-Rule" id="MF_00222"/>
    </source>
</evidence>
<evidence type="ECO:0000256" key="1">
    <source>
        <dbReference type="ARBA" id="ARBA00004871"/>
    </source>
</evidence>
<feature type="binding site" evidence="8">
    <location>
        <position position="250"/>
    </location>
    <ligand>
        <name>NADP(+)</name>
        <dbReference type="ChEBI" id="CHEBI:58349"/>
    </ligand>
</feature>
<comment type="subunit">
    <text evidence="8">Homodimer.</text>
</comment>
<reference evidence="11 12" key="1">
    <citation type="submission" date="2015-04" db="EMBL/GenBank/DDBJ databases">
        <title>The draft genome sequence of Erythrobacter luteus KA37.</title>
        <authorList>
            <person name="Zhuang L."/>
            <person name="Liu Y."/>
            <person name="Shao Z."/>
        </authorList>
    </citation>
    <scope>NUCLEOTIDE SEQUENCE [LARGE SCALE GENOMIC DNA]</scope>
    <source>
        <strain evidence="11 12">KA37</strain>
    </source>
</reference>
<evidence type="ECO:0000313" key="12">
    <source>
        <dbReference type="Proteomes" id="UP000053464"/>
    </source>
</evidence>
<dbReference type="OrthoDB" id="9792692at2"/>
<dbReference type="PATRIC" id="fig|1581420.6.peg.1793"/>
<comment type="pathway">
    <text evidence="1 8">Metabolic intermediate biosynthesis; chorismate biosynthesis; chorismate from D-erythrose 4-phosphate and phosphoenolpyruvate: step 4/7.</text>
</comment>
<dbReference type="GO" id="GO:0019632">
    <property type="term" value="P:shikimate metabolic process"/>
    <property type="evidence" value="ECO:0007669"/>
    <property type="project" value="InterPro"/>
</dbReference>
<dbReference type="GO" id="GO:0009423">
    <property type="term" value="P:chorismate biosynthetic process"/>
    <property type="evidence" value="ECO:0007669"/>
    <property type="project" value="UniProtKB-UniRule"/>
</dbReference>
<evidence type="ECO:0000259" key="10">
    <source>
        <dbReference type="Pfam" id="PF18317"/>
    </source>
</evidence>
<dbReference type="PANTHER" id="PTHR21089">
    <property type="entry name" value="SHIKIMATE DEHYDROGENASE"/>
    <property type="match status" value="1"/>
</dbReference>
<dbReference type="Pfam" id="PF08501">
    <property type="entry name" value="Shikimate_dh_N"/>
    <property type="match status" value="1"/>
</dbReference>
<dbReference type="Gene3D" id="3.40.50.720">
    <property type="entry name" value="NAD(P)-binding Rossmann-like Domain"/>
    <property type="match status" value="1"/>
</dbReference>
<dbReference type="InterPro" id="IPR041121">
    <property type="entry name" value="SDH_C"/>
</dbReference>
<evidence type="ECO:0000256" key="2">
    <source>
        <dbReference type="ARBA" id="ARBA00012962"/>
    </source>
</evidence>
<feature type="binding site" evidence="8">
    <location>
        <begin position="15"/>
        <end position="17"/>
    </location>
    <ligand>
        <name>shikimate</name>
        <dbReference type="ChEBI" id="CHEBI:36208"/>
    </ligand>
</feature>
<dbReference type="Proteomes" id="UP000053464">
    <property type="component" value="Unassembled WGS sequence"/>
</dbReference>
<dbReference type="RefSeq" id="WP_047003967.1">
    <property type="nucleotide sequence ID" value="NZ_LBHB01000002.1"/>
</dbReference>
<dbReference type="NCBIfam" id="TIGR00507">
    <property type="entry name" value="aroE"/>
    <property type="match status" value="1"/>
</dbReference>
<dbReference type="GO" id="GO:0008652">
    <property type="term" value="P:amino acid biosynthetic process"/>
    <property type="evidence" value="ECO:0007669"/>
    <property type="project" value="UniProtKB-KW"/>
</dbReference>
<accession>A0A0G9MUS8</accession>
<comment type="function">
    <text evidence="8">Involved in the biosynthesis of the chorismate, which leads to the biosynthesis of aromatic amino acids. Catalyzes the reversible NADPH linked reduction of 3-dehydroshikimate (DHSA) to yield shikimate (SA).</text>
</comment>
<evidence type="ECO:0000256" key="6">
    <source>
        <dbReference type="ARBA" id="ARBA00023141"/>
    </source>
</evidence>
<dbReference type="InterPro" id="IPR011342">
    <property type="entry name" value="Shikimate_DH"/>
</dbReference>
<evidence type="ECO:0000256" key="4">
    <source>
        <dbReference type="ARBA" id="ARBA00022857"/>
    </source>
</evidence>
<evidence type="ECO:0000256" key="3">
    <source>
        <dbReference type="ARBA" id="ARBA00022605"/>
    </source>
</evidence>
<organism evidence="11 12">
    <name type="scientific">Aurantiacibacter luteus</name>
    <dbReference type="NCBI Taxonomy" id="1581420"/>
    <lineage>
        <taxon>Bacteria</taxon>
        <taxon>Pseudomonadati</taxon>
        <taxon>Pseudomonadota</taxon>
        <taxon>Alphaproteobacteria</taxon>
        <taxon>Sphingomonadales</taxon>
        <taxon>Erythrobacteraceae</taxon>
        <taxon>Aurantiacibacter</taxon>
    </lineage>
</organism>
<dbReference type="SUPFAM" id="SSF53223">
    <property type="entry name" value="Aminoacid dehydrogenase-like, N-terminal domain"/>
    <property type="match status" value="1"/>
</dbReference>
<dbReference type="GO" id="GO:0004764">
    <property type="term" value="F:shikimate 3-dehydrogenase (NADP+) activity"/>
    <property type="evidence" value="ECO:0007669"/>
    <property type="project" value="UniProtKB-UniRule"/>
</dbReference>
<dbReference type="EC" id="1.1.1.25" evidence="2 8"/>
<dbReference type="AlphaFoldDB" id="A0A0G9MUS8"/>
<dbReference type="InterPro" id="IPR013708">
    <property type="entry name" value="Shikimate_DH-bd_N"/>
</dbReference>
<gene>
    <name evidence="8" type="primary">aroE</name>
    <name evidence="11" type="ORF">AAW00_08725</name>
</gene>
<feature type="binding site" evidence="8">
    <location>
        <position position="227"/>
    </location>
    <ligand>
        <name>NADP(+)</name>
        <dbReference type="ChEBI" id="CHEBI:58349"/>
    </ligand>
</feature>
<dbReference type="EMBL" id="LBHB01000002">
    <property type="protein sequence ID" value="KLE34319.1"/>
    <property type="molecule type" value="Genomic_DNA"/>
</dbReference>
<evidence type="ECO:0000313" key="11">
    <source>
        <dbReference type="EMBL" id="KLE34319.1"/>
    </source>
</evidence>
<comment type="caution">
    <text evidence="8">Lacks conserved residue(s) required for the propagation of feature annotation.</text>
</comment>
<dbReference type="GO" id="GO:0050661">
    <property type="term" value="F:NADP binding"/>
    <property type="evidence" value="ECO:0007669"/>
    <property type="project" value="InterPro"/>
</dbReference>
<comment type="similarity">
    <text evidence="8">Belongs to the shikimate dehydrogenase family.</text>
</comment>
<comment type="caution">
    <text evidence="11">The sequence shown here is derived from an EMBL/GenBank/DDBJ whole genome shotgun (WGS) entry which is preliminary data.</text>
</comment>
<name>A0A0G9MUS8_9SPHN</name>
<dbReference type="HAMAP" id="MF_00222">
    <property type="entry name" value="Shikimate_DH_AroE"/>
    <property type="match status" value="1"/>
</dbReference>
<comment type="catalytic activity">
    <reaction evidence="7 8">
        <text>shikimate + NADP(+) = 3-dehydroshikimate + NADPH + H(+)</text>
        <dbReference type="Rhea" id="RHEA:17737"/>
        <dbReference type="ChEBI" id="CHEBI:15378"/>
        <dbReference type="ChEBI" id="CHEBI:16630"/>
        <dbReference type="ChEBI" id="CHEBI:36208"/>
        <dbReference type="ChEBI" id="CHEBI:57783"/>
        <dbReference type="ChEBI" id="CHEBI:58349"/>
        <dbReference type="EC" id="1.1.1.25"/>
    </reaction>
</comment>
<dbReference type="GO" id="GO:0005829">
    <property type="term" value="C:cytosol"/>
    <property type="evidence" value="ECO:0007669"/>
    <property type="project" value="TreeGrafter"/>
</dbReference>
<feature type="domain" description="Shikimate dehydrogenase substrate binding N-terminal" evidence="9">
    <location>
        <begin position="7"/>
        <end position="90"/>
    </location>
</feature>
<proteinExistence type="inferred from homology"/>
<keyword evidence="3 8" id="KW-0028">Amino-acid biosynthesis</keyword>
<feature type="binding site" evidence="8">
    <location>
        <position position="63"/>
    </location>
    <ligand>
        <name>shikimate</name>
        <dbReference type="ChEBI" id="CHEBI:36208"/>
    </ligand>
</feature>
<sequence>MSAYAEVIGDPIAQSKSPAIHNHWLGKLGVDARYEAHRVAPADLAAYVAARRDDPDWRGCNVTMPHKQAILPLLDRLEIGAELVGAVNTVTRRHNGALIGSNTDGAGFLEPLAADLAETHWFRMARVLGTGGAARAIVAALAEHGFTIVLAGRDEAKARALLEEIDPEGEHHVAPLSHFAAPTDFAFDDREGCLDLVVNASPLGMAGQPALALNFSHVPPGSVIYDIVTHPLETPLLAEARARGFRTVDGLSMLIGQAAAAFERFFGVKPPREHGDAELRAMLSP</sequence>
<keyword evidence="12" id="KW-1185">Reference proteome</keyword>
<dbReference type="UniPathway" id="UPA00053">
    <property type="reaction ID" value="UER00087"/>
</dbReference>
<keyword evidence="4 8" id="KW-0521">NADP</keyword>
<dbReference type="Gene3D" id="3.40.50.10860">
    <property type="entry name" value="Leucine Dehydrogenase, chain A, domain 1"/>
    <property type="match status" value="1"/>
</dbReference>
<dbReference type="CDD" id="cd01065">
    <property type="entry name" value="NAD_bind_Shikimate_DH"/>
    <property type="match status" value="1"/>
</dbReference>
<feature type="domain" description="SDH C-terminal" evidence="10">
    <location>
        <begin position="250"/>
        <end position="274"/>
    </location>
</feature>
<dbReference type="InterPro" id="IPR022893">
    <property type="entry name" value="Shikimate_DH_fam"/>
</dbReference>
<feature type="binding site" evidence="8">
    <location>
        <position position="88"/>
    </location>
    <ligand>
        <name>shikimate</name>
        <dbReference type="ChEBI" id="CHEBI:36208"/>
    </ligand>
</feature>
<dbReference type="PANTHER" id="PTHR21089:SF1">
    <property type="entry name" value="BIFUNCTIONAL 3-DEHYDROQUINATE DEHYDRATASE_SHIKIMATE DEHYDROGENASE, CHLOROPLASTIC"/>
    <property type="match status" value="1"/>
</dbReference>
<dbReference type="InterPro" id="IPR046346">
    <property type="entry name" value="Aminoacid_DH-like_N_sf"/>
</dbReference>
<dbReference type="GO" id="GO:0009073">
    <property type="term" value="P:aromatic amino acid family biosynthetic process"/>
    <property type="evidence" value="ECO:0007669"/>
    <property type="project" value="UniProtKB-KW"/>
</dbReference>
<feature type="binding site" evidence="8">
    <location>
        <position position="104"/>
    </location>
    <ligand>
        <name>shikimate</name>
        <dbReference type="ChEBI" id="CHEBI:36208"/>
    </ligand>
</feature>
<dbReference type="InterPro" id="IPR036291">
    <property type="entry name" value="NAD(P)-bd_dom_sf"/>
</dbReference>
<evidence type="ECO:0000256" key="5">
    <source>
        <dbReference type="ARBA" id="ARBA00023002"/>
    </source>
</evidence>
<dbReference type="SUPFAM" id="SSF51735">
    <property type="entry name" value="NAD(P)-binding Rossmann-fold domains"/>
    <property type="match status" value="1"/>
</dbReference>
<evidence type="ECO:0000259" key="9">
    <source>
        <dbReference type="Pfam" id="PF08501"/>
    </source>
</evidence>
<dbReference type="Pfam" id="PF18317">
    <property type="entry name" value="SDH_C"/>
    <property type="match status" value="1"/>
</dbReference>
<evidence type="ECO:0000256" key="7">
    <source>
        <dbReference type="ARBA" id="ARBA00049442"/>
    </source>
</evidence>
<feature type="active site" description="Proton acceptor" evidence="8">
    <location>
        <position position="67"/>
    </location>
</feature>
<keyword evidence="5 8" id="KW-0560">Oxidoreductase</keyword>